<dbReference type="PRINTS" id="PR00080">
    <property type="entry name" value="SDRFAMILY"/>
</dbReference>
<evidence type="ECO:0000313" key="6">
    <source>
        <dbReference type="Proteomes" id="UP000442990"/>
    </source>
</evidence>
<dbReference type="Gene3D" id="3.40.50.720">
    <property type="entry name" value="NAD(P)-binding Rossmann-like Domain"/>
    <property type="match status" value="1"/>
</dbReference>
<dbReference type="InterPro" id="IPR057326">
    <property type="entry name" value="KR_dom"/>
</dbReference>
<dbReference type="Proteomes" id="UP000442990">
    <property type="component" value="Unassembled WGS sequence"/>
</dbReference>
<dbReference type="Pfam" id="PF00106">
    <property type="entry name" value="adh_short"/>
    <property type="match status" value="1"/>
</dbReference>
<proteinExistence type="inferred from homology"/>
<accession>A0A7J5DJD9</accession>
<comment type="caution">
    <text evidence="5">The sequence shown here is derived from an EMBL/GenBank/DDBJ whole genome shotgun (WGS) entry which is preliminary data.</text>
</comment>
<gene>
    <name evidence="5" type="ORF">F8144_09695</name>
</gene>
<dbReference type="CDD" id="cd05374">
    <property type="entry name" value="17beta-HSD-like_SDR_c"/>
    <property type="match status" value="1"/>
</dbReference>
<dbReference type="RefSeq" id="WP_151468850.1">
    <property type="nucleotide sequence ID" value="NZ_WBKG01000006.1"/>
</dbReference>
<organism evidence="5 6">
    <name type="scientific">Streptomyces triticiradicis</name>
    <dbReference type="NCBI Taxonomy" id="2651189"/>
    <lineage>
        <taxon>Bacteria</taxon>
        <taxon>Bacillati</taxon>
        <taxon>Actinomycetota</taxon>
        <taxon>Actinomycetes</taxon>
        <taxon>Kitasatosporales</taxon>
        <taxon>Streptomycetaceae</taxon>
        <taxon>Streptomyces</taxon>
    </lineage>
</organism>
<dbReference type="GO" id="GO:0016491">
    <property type="term" value="F:oxidoreductase activity"/>
    <property type="evidence" value="ECO:0007669"/>
    <property type="project" value="UniProtKB-KW"/>
</dbReference>
<protein>
    <submittedName>
        <fullName evidence="5">SDR family NAD(P)-dependent oxidoreductase</fullName>
    </submittedName>
</protein>
<reference evidence="5 6" key="1">
    <citation type="submission" date="2019-09" db="EMBL/GenBank/DDBJ databases">
        <title>Isolation and identification of active actinomycetes.</title>
        <authorList>
            <person name="Yu Z."/>
            <person name="Han C."/>
            <person name="Yu B."/>
        </authorList>
    </citation>
    <scope>NUCLEOTIDE SEQUENCE [LARGE SCALE GENOMIC DNA]</scope>
    <source>
        <strain evidence="5 6">NEAU-H2</strain>
    </source>
</reference>
<evidence type="ECO:0000256" key="1">
    <source>
        <dbReference type="ARBA" id="ARBA00006484"/>
    </source>
</evidence>
<evidence type="ECO:0000313" key="5">
    <source>
        <dbReference type="EMBL" id="KAB1988818.1"/>
    </source>
</evidence>
<evidence type="ECO:0000256" key="2">
    <source>
        <dbReference type="ARBA" id="ARBA00023002"/>
    </source>
</evidence>
<dbReference type="InterPro" id="IPR002347">
    <property type="entry name" value="SDR_fam"/>
</dbReference>
<evidence type="ECO:0000259" key="4">
    <source>
        <dbReference type="SMART" id="SM00822"/>
    </source>
</evidence>
<comment type="similarity">
    <text evidence="1 3">Belongs to the short-chain dehydrogenases/reductases (SDR) family.</text>
</comment>
<dbReference type="SMART" id="SM00822">
    <property type="entry name" value="PKS_KR"/>
    <property type="match status" value="1"/>
</dbReference>
<evidence type="ECO:0000256" key="3">
    <source>
        <dbReference type="RuleBase" id="RU000363"/>
    </source>
</evidence>
<dbReference type="PRINTS" id="PR00081">
    <property type="entry name" value="GDHRDH"/>
</dbReference>
<sequence length="278" mass="29564">MTTSVLITGTSSGIGRATALRLARRPELTVYATARHSGTLTDLADAGARILPLDVTDETSMKQAVEAVEAEHGSVGVLVNNAGYGEYGTVEETGLDGVRRQFETNVFGLSRMTQLVLPGMRQAGRGRIVNVGSMGGRIVFPVGGYYHASKYAVEALSDALRFEVAPFGVKVSLIEPGLIRTSFGDTAADTLAESAAPTGPYAALNTAAEQQMARSYDSKALSAPPETVAEVIERAVTAARPKARYVVTPAAKALIHIRRLLGARVFDAYLRMQFRTTT</sequence>
<keyword evidence="2" id="KW-0560">Oxidoreductase</keyword>
<dbReference type="SUPFAM" id="SSF51735">
    <property type="entry name" value="NAD(P)-binding Rossmann-fold domains"/>
    <property type="match status" value="1"/>
</dbReference>
<dbReference type="PANTHER" id="PTHR44169">
    <property type="entry name" value="NADPH-DEPENDENT 1-ACYLDIHYDROXYACETONE PHOSPHATE REDUCTASE"/>
    <property type="match status" value="1"/>
</dbReference>
<dbReference type="PANTHER" id="PTHR44169:SF6">
    <property type="entry name" value="NADPH-DEPENDENT 1-ACYLDIHYDROXYACETONE PHOSPHATE REDUCTASE"/>
    <property type="match status" value="1"/>
</dbReference>
<feature type="domain" description="Ketoreductase" evidence="4">
    <location>
        <begin position="3"/>
        <end position="177"/>
    </location>
</feature>
<dbReference type="InterPro" id="IPR036291">
    <property type="entry name" value="NAD(P)-bd_dom_sf"/>
</dbReference>
<dbReference type="AlphaFoldDB" id="A0A7J5DJD9"/>
<dbReference type="NCBIfam" id="NF004826">
    <property type="entry name" value="PRK06182.1"/>
    <property type="match status" value="1"/>
</dbReference>
<name>A0A7J5DJD9_9ACTN</name>
<dbReference type="EMBL" id="WBKG01000006">
    <property type="protein sequence ID" value="KAB1988818.1"/>
    <property type="molecule type" value="Genomic_DNA"/>
</dbReference>
<keyword evidence="6" id="KW-1185">Reference proteome</keyword>